<dbReference type="GO" id="GO:0016020">
    <property type="term" value="C:membrane"/>
    <property type="evidence" value="ECO:0007669"/>
    <property type="project" value="TreeGrafter"/>
</dbReference>
<feature type="region of interest" description="Disordered" evidence="6">
    <location>
        <begin position="141"/>
        <end position="162"/>
    </location>
</feature>
<keyword evidence="10" id="KW-1185">Reference proteome</keyword>
<dbReference type="SMART" id="SM00282">
    <property type="entry name" value="LamG"/>
    <property type="match status" value="1"/>
</dbReference>
<name>A0A7J5D796_9ACTN</name>
<dbReference type="CDD" id="cd15482">
    <property type="entry name" value="Sialidase_non-viral"/>
    <property type="match status" value="1"/>
</dbReference>
<sequence length="663" mass="71471">MPSRLCSRLRSTFAALPGRGSRARPRAVPPARPGPAPGTRTRTRTRTRLEAALTAALSIAALVALPGTARAEPAAASGEFEQQVLFKASQDPGYACFRIPSVVRTTEGTLLAFAEGRVLNCGDAADIDIVVKRSTDGGRTWSPLQVVNEGNGDTHGNPTPVVDRETGRIVLAETYNTGRTDSAGCSVPCDRTPHLQYSDDDGLSWSRPRDLSDEILPPNWNSWYATGPVHGIQLTRGRHAGRLVFAVNTETWDGTRVTANNAALITSDDGGDHWDIGATDSWPIAADGTFRQKPSEMTLTERADGSVLVSGREQDGTDLGHRTQAVSRDGGDSFLSPFRDVPDLYAPQVQGSTLRVGDRILLSCPADPDRRRTMAIRSSYDGGRTWDSVDRGTVVTTDWSGYSDLVRVDGDTVGLLYEGGAVDARDEIRFARFTEDWLGPRRGPDPTTADLAPFTRRAAVLGGPGETSGVLGGALEFDGSDDAVRLPYQDRLPLGTKDFTVSLWFRYTATSGEQPLLWMGGIGTSQPQVWLRGEPASDRITGLITTRNGASPPATAFVRTTGSFNDGRWHHLALRRGGGRLTLFLDGTTVSAADVPGSVSRNSPFGVHIGQRMDSRAYFTGAIDEVRVHDRALSDEELSAPPSRKVTPDTVLWLPLDRVSDKP</sequence>
<accession>A0A7J5D796</accession>
<feature type="region of interest" description="Disordered" evidence="6">
    <location>
        <begin position="17"/>
        <end position="44"/>
    </location>
</feature>
<feature type="domain" description="LamG-like jellyroll fold" evidence="8">
    <location>
        <begin position="497"/>
        <end position="636"/>
    </location>
</feature>
<dbReference type="Gene3D" id="2.120.10.10">
    <property type="match status" value="1"/>
</dbReference>
<evidence type="ECO:0000256" key="2">
    <source>
        <dbReference type="ARBA" id="ARBA00009348"/>
    </source>
</evidence>
<evidence type="ECO:0000256" key="3">
    <source>
        <dbReference type="ARBA" id="ARBA00012733"/>
    </source>
</evidence>
<dbReference type="InterPro" id="IPR013320">
    <property type="entry name" value="ConA-like_dom_sf"/>
</dbReference>
<comment type="catalytic activity">
    <reaction evidence="1">
        <text>Hydrolysis of alpha-(2-&gt;3)-, alpha-(2-&gt;6)-, alpha-(2-&gt;8)- glycosidic linkages of terminal sialic acid residues in oligosaccharides, glycoproteins, glycolipids, colominic acid and synthetic substrates.</text>
        <dbReference type="EC" id="3.2.1.18"/>
    </reaction>
</comment>
<reference evidence="9 10" key="1">
    <citation type="submission" date="2019-09" db="EMBL/GenBank/DDBJ databases">
        <title>Isolation and identification of active actinomycetes.</title>
        <authorList>
            <person name="Yu Z."/>
            <person name="Han C."/>
            <person name="Yu B."/>
        </authorList>
    </citation>
    <scope>NUCLEOTIDE SEQUENCE [LARGE SCALE GENOMIC DNA]</scope>
    <source>
        <strain evidence="9 10">NEAU-H2</strain>
    </source>
</reference>
<evidence type="ECO:0000259" key="8">
    <source>
        <dbReference type="SMART" id="SM00560"/>
    </source>
</evidence>
<dbReference type="Pfam" id="PF13088">
    <property type="entry name" value="BNR_2"/>
    <property type="match status" value="1"/>
</dbReference>
<dbReference type="GO" id="GO:0004308">
    <property type="term" value="F:exo-alpha-sialidase activity"/>
    <property type="evidence" value="ECO:0007669"/>
    <property type="project" value="UniProtKB-EC"/>
</dbReference>
<proteinExistence type="inferred from homology"/>
<evidence type="ECO:0000256" key="6">
    <source>
        <dbReference type="SAM" id="MobiDB-lite"/>
    </source>
</evidence>
<keyword evidence="5" id="KW-1015">Disulfide bond</keyword>
<comment type="similarity">
    <text evidence="2">Belongs to the glycosyl hydrolase 33 family.</text>
</comment>
<dbReference type="GO" id="GO:0005737">
    <property type="term" value="C:cytoplasm"/>
    <property type="evidence" value="ECO:0007669"/>
    <property type="project" value="TreeGrafter"/>
</dbReference>
<dbReference type="CDD" id="cd00110">
    <property type="entry name" value="LamG"/>
    <property type="match status" value="1"/>
</dbReference>
<keyword evidence="4" id="KW-0732">Signal</keyword>
<dbReference type="InterPro" id="IPR026856">
    <property type="entry name" value="Sialidase_fam"/>
</dbReference>
<dbReference type="InterPro" id="IPR001791">
    <property type="entry name" value="Laminin_G"/>
</dbReference>
<dbReference type="SMART" id="SM00560">
    <property type="entry name" value="LamGL"/>
    <property type="match status" value="1"/>
</dbReference>
<dbReference type="RefSeq" id="WP_151473007.1">
    <property type="nucleotide sequence ID" value="NZ_WBKG01000034.1"/>
</dbReference>
<dbReference type="GO" id="GO:0006689">
    <property type="term" value="P:ganglioside catabolic process"/>
    <property type="evidence" value="ECO:0007669"/>
    <property type="project" value="TreeGrafter"/>
</dbReference>
<evidence type="ECO:0000259" key="7">
    <source>
        <dbReference type="SMART" id="SM00282"/>
    </source>
</evidence>
<evidence type="ECO:0000313" key="10">
    <source>
        <dbReference type="Proteomes" id="UP000442990"/>
    </source>
</evidence>
<dbReference type="InterPro" id="IPR011040">
    <property type="entry name" value="Sialidase"/>
</dbReference>
<dbReference type="SUPFAM" id="SSF50939">
    <property type="entry name" value="Sialidases"/>
    <property type="match status" value="1"/>
</dbReference>
<dbReference type="InterPro" id="IPR036278">
    <property type="entry name" value="Sialidase_sf"/>
</dbReference>
<dbReference type="SUPFAM" id="SSF49899">
    <property type="entry name" value="Concanavalin A-like lectins/glucanases"/>
    <property type="match status" value="1"/>
</dbReference>
<organism evidence="9 10">
    <name type="scientific">Streptomyces triticiradicis</name>
    <dbReference type="NCBI Taxonomy" id="2651189"/>
    <lineage>
        <taxon>Bacteria</taxon>
        <taxon>Bacillati</taxon>
        <taxon>Actinomycetota</taxon>
        <taxon>Actinomycetes</taxon>
        <taxon>Kitasatosporales</taxon>
        <taxon>Streptomycetaceae</taxon>
        <taxon>Streptomyces</taxon>
    </lineage>
</organism>
<evidence type="ECO:0000256" key="5">
    <source>
        <dbReference type="ARBA" id="ARBA00023157"/>
    </source>
</evidence>
<dbReference type="Proteomes" id="UP000442990">
    <property type="component" value="Unassembled WGS sequence"/>
</dbReference>
<evidence type="ECO:0000256" key="4">
    <source>
        <dbReference type="ARBA" id="ARBA00022729"/>
    </source>
</evidence>
<feature type="compositionally biased region" description="Pro residues" evidence="6">
    <location>
        <begin position="27"/>
        <end position="36"/>
    </location>
</feature>
<evidence type="ECO:0000313" key="9">
    <source>
        <dbReference type="EMBL" id="KAB1981388.1"/>
    </source>
</evidence>
<dbReference type="InterPro" id="IPR006558">
    <property type="entry name" value="LamG-like"/>
</dbReference>
<dbReference type="Pfam" id="PF13385">
    <property type="entry name" value="Laminin_G_3"/>
    <property type="match status" value="1"/>
</dbReference>
<dbReference type="GO" id="GO:0009313">
    <property type="term" value="P:oligosaccharide catabolic process"/>
    <property type="evidence" value="ECO:0007669"/>
    <property type="project" value="TreeGrafter"/>
</dbReference>
<feature type="domain" description="Laminin G" evidence="7">
    <location>
        <begin position="497"/>
        <end position="631"/>
    </location>
</feature>
<evidence type="ECO:0000256" key="1">
    <source>
        <dbReference type="ARBA" id="ARBA00000427"/>
    </source>
</evidence>
<dbReference type="EC" id="3.2.1.18" evidence="3"/>
<dbReference type="PANTHER" id="PTHR10628:SF30">
    <property type="entry name" value="EXO-ALPHA-SIALIDASE"/>
    <property type="match status" value="1"/>
</dbReference>
<dbReference type="Gene3D" id="2.60.120.200">
    <property type="match status" value="1"/>
</dbReference>
<dbReference type="AlphaFoldDB" id="A0A7J5D796"/>
<comment type="caution">
    <text evidence="9">The sequence shown here is derived from an EMBL/GenBank/DDBJ whole genome shotgun (WGS) entry which is preliminary data.</text>
</comment>
<dbReference type="EMBL" id="WBKG01000034">
    <property type="protein sequence ID" value="KAB1981388.1"/>
    <property type="molecule type" value="Genomic_DNA"/>
</dbReference>
<dbReference type="PANTHER" id="PTHR10628">
    <property type="entry name" value="SIALIDASE"/>
    <property type="match status" value="1"/>
</dbReference>
<protein>
    <recommendedName>
        <fullName evidence="3">exo-alpha-sialidase</fullName>
        <ecNumber evidence="3">3.2.1.18</ecNumber>
    </recommendedName>
</protein>
<gene>
    <name evidence="9" type="ORF">F8144_32380</name>
</gene>